<comment type="pathway">
    <text evidence="11">Cell wall biogenesis; peptidoglycan biosynthesis.</text>
</comment>
<dbReference type="PANTHER" id="PTHR30474:SF1">
    <property type="entry name" value="PEPTIDOGLYCAN GLYCOSYLTRANSFERASE MRDB"/>
    <property type="match status" value="1"/>
</dbReference>
<comment type="catalytic activity">
    <reaction evidence="11">
        <text>[GlcNAc-(1-&gt;4)-Mur2Ac(oyl-L-Ala-gamma-D-Glu-L-Lys-D-Ala-D-Ala)](n)-di-trans,octa-cis-undecaprenyl diphosphate + beta-D-GlcNAc-(1-&gt;4)-Mur2Ac(oyl-L-Ala-gamma-D-Glu-L-Lys-D-Ala-D-Ala)-di-trans,octa-cis-undecaprenyl diphosphate = [GlcNAc-(1-&gt;4)-Mur2Ac(oyl-L-Ala-gamma-D-Glu-L-Lys-D-Ala-D-Ala)](n+1)-di-trans,octa-cis-undecaprenyl diphosphate + di-trans,octa-cis-undecaprenyl diphosphate + H(+)</text>
        <dbReference type="Rhea" id="RHEA:23708"/>
        <dbReference type="Rhea" id="RHEA-COMP:9602"/>
        <dbReference type="Rhea" id="RHEA-COMP:9603"/>
        <dbReference type="ChEBI" id="CHEBI:15378"/>
        <dbReference type="ChEBI" id="CHEBI:58405"/>
        <dbReference type="ChEBI" id="CHEBI:60033"/>
        <dbReference type="ChEBI" id="CHEBI:78435"/>
        <dbReference type="EC" id="2.4.99.28"/>
    </reaction>
</comment>
<evidence type="ECO:0000256" key="6">
    <source>
        <dbReference type="ARBA" id="ARBA00022960"/>
    </source>
</evidence>
<evidence type="ECO:0000256" key="11">
    <source>
        <dbReference type="HAMAP-Rule" id="MF_02079"/>
    </source>
</evidence>
<keyword evidence="11" id="KW-0997">Cell inner membrane</keyword>
<dbReference type="InterPro" id="IPR018365">
    <property type="entry name" value="Cell_cycle_FtsW-rel_CS"/>
</dbReference>
<evidence type="ECO:0000313" key="13">
    <source>
        <dbReference type="Proteomes" id="UP000266258"/>
    </source>
</evidence>
<organism evidence="12 13">
    <name type="scientific">Psittacicella melopsittaci</name>
    <dbReference type="NCBI Taxonomy" id="2028576"/>
    <lineage>
        <taxon>Bacteria</taxon>
        <taxon>Pseudomonadati</taxon>
        <taxon>Pseudomonadota</taxon>
        <taxon>Gammaproteobacteria</taxon>
        <taxon>Pasteurellales</taxon>
        <taxon>Psittacicellaceae</taxon>
        <taxon>Psittacicella</taxon>
    </lineage>
</organism>
<dbReference type="EC" id="2.4.99.28" evidence="11"/>
<evidence type="ECO:0000256" key="9">
    <source>
        <dbReference type="ARBA" id="ARBA00023136"/>
    </source>
</evidence>
<comment type="similarity">
    <text evidence="11">Belongs to the SEDS family. MrdB/RodA subfamily.</text>
</comment>
<dbReference type="GO" id="GO:0051301">
    <property type="term" value="P:cell division"/>
    <property type="evidence" value="ECO:0007669"/>
    <property type="project" value="InterPro"/>
</dbReference>
<protein>
    <recommendedName>
        <fullName evidence="11">Peptidoglycan glycosyltransferase MrdB</fullName>
        <shortName evidence="11">PGT</shortName>
        <ecNumber evidence="11">2.4.99.28</ecNumber>
    </recommendedName>
    <alternativeName>
        <fullName evidence="11">Cell elongation protein RodA</fullName>
    </alternativeName>
    <alternativeName>
        <fullName evidence="11">Cell wall polymerase</fullName>
    </alternativeName>
    <alternativeName>
        <fullName evidence="11">Peptidoglycan polymerase</fullName>
        <shortName evidence="11">PG polymerase</shortName>
    </alternativeName>
</protein>
<feature type="transmembrane region" description="Helical" evidence="11">
    <location>
        <begin position="50"/>
        <end position="68"/>
    </location>
</feature>
<name>A0A3A1Y7L6_9GAMM</name>
<evidence type="ECO:0000256" key="3">
    <source>
        <dbReference type="ARBA" id="ARBA00022676"/>
    </source>
</evidence>
<keyword evidence="4 11" id="KW-0808">Transferase</keyword>
<evidence type="ECO:0000256" key="1">
    <source>
        <dbReference type="ARBA" id="ARBA00004141"/>
    </source>
</evidence>
<evidence type="ECO:0000256" key="5">
    <source>
        <dbReference type="ARBA" id="ARBA00022692"/>
    </source>
</evidence>
<keyword evidence="7 11" id="KW-0573">Peptidoglycan synthesis</keyword>
<dbReference type="GO" id="GO:0032153">
    <property type="term" value="C:cell division site"/>
    <property type="evidence" value="ECO:0007669"/>
    <property type="project" value="TreeGrafter"/>
</dbReference>
<dbReference type="EMBL" id="NRJH01000018">
    <property type="protein sequence ID" value="RIY33250.1"/>
    <property type="molecule type" value="Genomic_DNA"/>
</dbReference>
<dbReference type="GO" id="GO:0015648">
    <property type="term" value="F:lipid-linked peptidoglycan transporter activity"/>
    <property type="evidence" value="ECO:0007669"/>
    <property type="project" value="TreeGrafter"/>
</dbReference>
<keyword evidence="10 11" id="KW-0961">Cell wall biogenesis/degradation</keyword>
<keyword evidence="3 11" id="KW-0328">Glycosyltransferase</keyword>
<keyword evidence="6 11" id="KW-0133">Cell shape</keyword>
<keyword evidence="5 11" id="KW-0812">Transmembrane</keyword>
<evidence type="ECO:0000313" key="12">
    <source>
        <dbReference type="EMBL" id="RIY33250.1"/>
    </source>
</evidence>
<dbReference type="NCBIfam" id="TIGR02210">
    <property type="entry name" value="rodA_shape"/>
    <property type="match status" value="1"/>
</dbReference>
<accession>A0A3A1Y7L6</accession>
<evidence type="ECO:0000256" key="10">
    <source>
        <dbReference type="ARBA" id="ARBA00023316"/>
    </source>
</evidence>
<evidence type="ECO:0000256" key="2">
    <source>
        <dbReference type="ARBA" id="ARBA00022475"/>
    </source>
</evidence>
<dbReference type="OrthoDB" id="9768187at2"/>
<dbReference type="GO" id="GO:0005886">
    <property type="term" value="C:plasma membrane"/>
    <property type="evidence" value="ECO:0007669"/>
    <property type="project" value="UniProtKB-SubCell"/>
</dbReference>
<comment type="function">
    <text evidence="11">Peptidoglycan polymerase that is essential for cell wall elongation.</text>
</comment>
<comment type="subcellular location">
    <subcellularLocation>
        <location evidence="11">Cell inner membrane</location>
        <topology evidence="11">Multi-pass membrane protein</topology>
    </subcellularLocation>
    <subcellularLocation>
        <location evidence="1">Membrane</location>
        <topology evidence="1">Multi-pass membrane protein</topology>
    </subcellularLocation>
</comment>
<dbReference type="GO" id="GO:0008360">
    <property type="term" value="P:regulation of cell shape"/>
    <property type="evidence" value="ECO:0007669"/>
    <property type="project" value="UniProtKB-KW"/>
</dbReference>
<dbReference type="Proteomes" id="UP000266258">
    <property type="component" value="Unassembled WGS sequence"/>
</dbReference>
<reference evidence="12 13" key="1">
    <citation type="submission" date="2017-08" db="EMBL/GenBank/DDBJ databases">
        <title>Reclassification of Bisgaard taxon 37 and 44.</title>
        <authorList>
            <person name="Christensen H."/>
        </authorList>
    </citation>
    <scope>NUCLEOTIDE SEQUENCE [LARGE SCALE GENOMIC DNA]</scope>
    <source>
        <strain evidence="12 13">B96_4</strain>
    </source>
</reference>
<dbReference type="PROSITE" id="PS00428">
    <property type="entry name" value="FTSW_RODA_SPOVE"/>
    <property type="match status" value="1"/>
</dbReference>
<gene>
    <name evidence="11" type="primary">mrdB</name>
    <name evidence="11" type="synonym">rodA</name>
    <name evidence="12" type="ORF">CJP74_02155</name>
</gene>
<feature type="transmembrane region" description="Helical" evidence="11">
    <location>
        <begin position="337"/>
        <end position="359"/>
    </location>
</feature>
<evidence type="ECO:0000256" key="8">
    <source>
        <dbReference type="ARBA" id="ARBA00022989"/>
    </source>
</evidence>
<dbReference type="InterPro" id="IPR001182">
    <property type="entry name" value="FtsW/RodA"/>
</dbReference>
<feature type="transmembrane region" description="Helical" evidence="11">
    <location>
        <begin position="271"/>
        <end position="292"/>
    </location>
</feature>
<dbReference type="GO" id="GO:0008955">
    <property type="term" value="F:peptidoglycan glycosyltransferase activity"/>
    <property type="evidence" value="ECO:0007669"/>
    <property type="project" value="UniProtKB-UniRule"/>
</dbReference>
<sequence>MNMSLLKKFFSFFSNLDFITLAIIIALAGYGTLMVYSATSGSIGYMDRKIVQVLLGLGVIFIVANIKYSIVQSFALPFLAFTCLLLVLTLIFGITSKGATRWLNIGIRFQPSELAKLAVPVYLSCFLGQQEGPMNWRRLIISSLAVAIPSGLVILQPDLGTTILVALSGLVVIFLAGLSWRIIIVGIIALIVIAPIFWEYGMHDYQKVRVLTILNPDADPLGAGYHVNQSKIAIGSGGITGKGILQGTQVQLNFLPEAHTDFIFSVLSEELGLVGVTVLFSLFFFLILRMFWLATIATNKVAQLLCASQGFILSIYVVVNVGMVSGLLPVVGVPLPFVSYGGTSFVSLCVTFGLVMGFYNQTQREKNSFKQSVTNKY</sequence>
<dbReference type="GO" id="GO:0009252">
    <property type="term" value="P:peptidoglycan biosynthetic process"/>
    <property type="evidence" value="ECO:0007669"/>
    <property type="project" value="UniProtKB-UniRule"/>
</dbReference>
<feature type="transmembrane region" description="Helical" evidence="11">
    <location>
        <begin position="167"/>
        <end position="198"/>
    </location>
</feature>
<proteinExistence type="inferred from homology"/>
<feature type="transmembrane region" description="Helical" evidence="11">
    <location>
        <begin position="74"/>
        <end position="94"/>
    </location>
</feature>
<dbReference type="HAMAP" id="MF_02079">
    <property type="entry name" value="PGT_RodA"/>
    <property type="match status" value="1"/>
</dbReference>
<keyword evidence="13" id="KW-1185">Reference proteome</keyword>
<keyword evidence="2 11" id="KW-1003">Cell membrane</keyword>
<dbReference type="AlphaFoldDB" id="A0A3A1Y7L6"/>
<dbReference type="PANTHER" id="PTHR30474">
    <property type="entry name" value="CELL CYCLE PROTEIN"/>
    <property type="match status" value="1"/>
</dbReference>
<evidence type="ECO:0000256" key="7">
    <source>
        <dbReference type="ARBA" id="ARBA00022984"/>
    </source>
</evidence>
<dbReference type="Pfam" id="PF01098">
    <property type="entry name" value="FTSW_RODA_SPOVE"/>
    <property type="match status" value="1"/>
</dbReference>
<evidence type="ECO:0000256" key="4">
    <source>
        <dbReference type="ARBA" id="ARBA00022679"/>
    </source>
</evidence>
<dbReference type="GO" id="GO:0071555">
    <property type="term" value="P:cell wall organization"/>
    <property type="evidence" value="ECO:0007669"/>
    <property type="project" value="UniProtKB-KW"/>
</dbReference>
<keyword evidence="8 11" id="KW-1133">Transmembrane helix</keyword>
<dbReference type="InterPro" id="IPR011923">
    <property type="entry name" value="RodA/MrdB"/>
</dbReference>
<feature type="transmembrane region" description="Helical" evidence="11">
    <location>
        <begin position="12"/>
        <end position="38"/>
    </location>
</feature>
<dbReference type="UniPathway" id="UPA00219"/>
<keyword evidence="9 11" id="KW-0472">Membrane</keyword>
<comment type="caution">
    <text evidence="12">The sequence shown here is derived from an EMBL/GenBank/DDBJ whole genome shotgun (WGS) entry which is preliminary data.</text>
</comment>
<feature type="transmembrane region" description="Helical" evidence="11">
    <location>
        <begin position="304"/>
        <end position="331"/>
    </location>
</feature>